<keyword evidence="2" id="KW-1185">Reference proteome</keyword>
<name>A0A1Z4C352_9GAMM</name>
<accession>A0A1Z4C352</accession>
<dbReference type="AlphaFoldDB" id="A0A1Z4C352"/>
<organism evidence="1 2">
    <name type="scientific">Methylovulum psychrotolerans</name>
    <dbReference type="NCBI Taxonomy" id="1704499"/>
    <lineage>
        <taxon>Bacteria</taxon>
        <taxon>Pseudomonadati</taxon>
        <taxon>Pseudomonadota</taxon>
        <taxon>Gammaproteobacteria</taxon>
        <taxon>Methylococcales</taxon>
        <taxon>Methylococcaceae</taxon>
        <taxon>Methylovulum</taxon>
    </lineage>
</organism>
<protein>
    <submittedName>
        <fullName evidence="1">Uncharacterized protein</fullName>
    </submittedName>
</protein>
<dbReference type="KEGG" id="mpsy:CEK71_18715"/>
<proteinExistence type="predicted"/>
<sequence length="87" mass="10023">MISRTTEKFRLLFALLPVAIKTQAKTAYHSIIKFFIKPTLNRVGDLLKTQMYRVRLLPPLMGRVGVGRIKSMIYTYGLEILIRLLSV</sequence>
<evidence type="ECO:0000313" key="2">
    <source>
        <dbReference type="Proteomes" id="UP000197019"/>
    </source>
</evidence>
<dbReference type="Proteomes" id="UP000197019">
    <property type="component" value="Chromosome"/>
</dbReference>
<dbReference type="EMBL" id="CP022129">
    <property type="protein sequence ID" value="ASF47935.1"/>
    <property type="molecule type" value="Genomic_DNA"/>
</dbReference>
<gene>
    <name evidence="1" type="ORF">CEK71_18715</name>
</gene>
<reference evidence="1 2" key="1">
    <citation type="submission" date="2017-06" db="EMBL/GenBank/DDBJ databases">
        <title>Genome Sequencing of the methanotroph Methylovulum psychrotolerants str. HV10-M2 isolated from a high-altitude environment.</title>
        <authorList>
            <person name="Mateos-Rivera A."/>
        </authorList>
    </citation>
    <scope>NUCLEOTIDE SEQUENCE [LARGE SCALE GENOMIC DNA]</scope>
    <source>
        <strain evidence="1 2">HV10_M2</strain>
    </source>
</reference>
<evidence type="ECO:0000313" key="1">
    <source>
        <dbReference type="EMBL" id="ASF47935.1"/>
    </source>
</evidence>